<keyword evidence="6" id="KW-1185">Reference proteome</keyword>
<accession>A0A316YU44</accession>
<dbReference type="GO" id="GO:0051028">
    <property type="term" value="P:mRNA transport"/>
    <property type="evidence" value="ECO:0007669"/>
    <property type="project" value="UniProtKB-UniRule"/>
</dbReference>
<dbReference type="GO" id="GO:0005635">
    <property type="term" value="C:nuclear envelope"/>
    <property type="evidence" value="ECO:0007669"/>
    <property type="project" value="UniProtKB-ARBA"/>
</dbReference>
<dbReference type="PANTHER" id="PTHR12612">
    <property type="entry name" value="NUCLEAR TRANSPORT FACTOR 2"/>
    <property type="match status" value="1"/>
</dbReference>
<dbReference type="InterPro" id="IPR002075">
    <property type="entry name" value="NTF2_dom"/>
</dbReference>
<evidence type="ECO:0000256" key="3">
    <source>
        <dbReference type="RuleBase" id="RU369002"/>
    </source>
</evidence>
<comment type="function">
    <text evidence="3">Has a role in nuclear-cytoplasmic transport of proteins and mRNAs.</text>
</comment>
<comment type="subcellular location">
    <subcellularLocation>
        <location evidence="3">Cytoplasm</location>
    </subcellularLocation>
    <subcellularLocation>
        <location evidence="3">Nucleus</location>
    </subcellularLocation>
</comment>
<evidence type="ECO:0000313" key="5">
    <source>
        <dbReference type="EMBL" id="PWN92789.1"/>
    </source>
</evidence>
<dbReference type="PROSITE" id="PS50177">
    <property type="entry name" value="NTF2_DOMAIN"/>
    <property type="match status" value="1"/>
</dbReference>
<dbReference type="GeneID" id="37042176"/>
<sequence>MEAIAQQFTDFYYNQFDSDRAGLVNLYRGNSMLTFEGTQLQGAAAIVEKLQSLPFQRVQHKVETRDAQPTGADGTSLAVMVTGALVVDDSPQPMRFSQTFILNPEGGSYFVFNDIFRLNYG</sequence>
<evidence type="ECO:0000313" key="6">
    <source>
        <dbReference type="Proteomes" id="UP000245768"/>
    </source>
</evidence>
<dbReference type="GO" id="GO:0006606">
    <property type="term" value="P:protein import into nucleus"/>
    <property type="evidence" value="ECO:0007669"/>
    <property type="project" value="UniProtKB-ARBA"/>
</dbReference>
<evidence type="ECO:0000259" key="4">
    <source>
        <dbReference type="PROSITE" id="PS50177"/>
    </source>
</evidence>
<feature type="domain" description="NTF2" evidence="4">
    <location>
        <begin position="4"/>
        <end position="118"/>
    </location>
</feature>
<dbReference type="InParanoid" id="A0A316YU44"/>
<evidence type="ECO:0000256" key="1">
    <source>
        <dbReference type="ARBA" id="ARBA00022490"/>
    </source>
</evidence>
<keyword evidence="3" id="KW-0539">Nucleus</keyword>
<dbReference type="FunFam" id="3.10.450.50:FF:000005">
    <property type="entry name" value="Nuclear transport factor 2"/>
    <property type="match status" value="1"/>
</dbReference>
<dbReference type="CDD" id="cd00780">
    <property type="entry name" value="NTF2"/>
    <property type="match status" value="1"/>
</dbReference>
<dbReference type="STRING" id="215250.A0A316YU44"/>
<dbReference type="Gene3D" id="3.10.450.50">
    <property type="match status" value="1"/>
</dbReference>
<evidence type="ECO:0000256" key="2">
    <source>
        <dbReference type="ARBA" id="ARBA00026247"/>
    </source>
</evidence>
<dbReference type="InterPro" id="IPR032710">
    <property type="entry name" value="NTF2-like_dom_sf"/>
</dbReference>
<dbReference type="SUPFAM" id="SSF54427">
    <property type="entry name" value="NTF2-like"/>
    <property type="match status" value="1"/>
</dbReference>
<reference evidence="5" key="1">
    <citation type="journal article" date="2018" name="Mol. Biol. Evol.">
        <title>Broad Genomic Sampling Reveals a Smut Pathogenic Ancestry of the Fungal Clade Ustilaginomycotina.</title>
        <authorList>
            <person name="Kijpornyongpan T."/>
            <person name="Mondo S.J."/>
            <person name="Barry K."/>
            <person name="Sandor L."/>
            <person name="Lee J."/>
            <person name="Lipzen A."/>
            <person name="Pangilinan J."/>
            <person name="LaButti K."/>
            <person name="Hainaut M."/>
            <person name="Henrissat B."/>
            <person name="Grigoriev I.V."/>
            <person name="Spatafora J.W."/>
            <person name="Aime M.C."/>
        </authorList>
    </citation>
    <scope>NUCLEOTIDE SEQUENCE [LARGE SCALE GENOMIC DNA]</scope>
    <source>
        <strain evidence="5">MCA 4198</strain>
    </source>
</reference>
<dbReference type="Pfam" id="PF02136">
    <property type="entry name" value="NTF2"/>
    <property type="match status" value="1"/>
</dbReference>
<name>A0A316YU44_9BASI</name>
<organism evidence="5 6">
    <name type="scientific">Acaromyces ingoldii</name>
    <dbReference type="NCBI Taxonomy" id="215250"/>
    <lineage>
        <taxon>Eukaryota</taxon>
        <taxon>Fungi</taxon>
        <taxon>Dikarya</taxon>
        <taxon>Basidiomycota</taxon>
        <taxon>Ustilaginomycotina</taxon>
        <taxon>Exobasidiomycetes</taxon>
        <taxon>Exobasidiales</taxon>
        <taxon>Cryptobasidiaceae</taxon>
        <taxon>Acaromyces</taxon>
    </lineage>
</organism>
<dbReference type="FunCoup" id="A0A316YU44">
    <property type="interactions" value="642"/>
</dbReference>
<dbReference type="OrthoDB" id="6507044at2759"/>
<proteinExistence type="predicted"/>
<dbReference type="InterPro" id="IPR018222">
    <property type="entry name" value="Nuclear_transport_factor_2_euk"/>
</dbReference>
<keyword evidence="3" id="KW-0653">Protein transport</keyword>
<dbReference type="InterPro" id="IPR045875">
    <property type="entry name" value="NTF2"/>
</dbReference>
<protein>
    <recommendedName>
        <fullName evidence="2 3">Nuclear transport factor 2</fullName>
        <shortName evidence="3">NTF-2</shortName>
    </recommendedName>
</protein>
<dbReference type="Proteomes" id="UP000245768">
    <property type="component" value="Unassembled WGS sequence"/>
</dbReference>
<dbReference type="AlphaFoldDB" id="A0A316YU44"/>
<gene>
    <name evidence="5" type="ORF">FA10DRAFT_263543</name>
</gene>
<dbReference type="RefSeq" id="XP_025379987.1">
    <property type="nucleotide sequence ID" value="XM_025520260.1"/>
</dbReference>
<dbReference type="EMBL" id="KZ819634">
    <property type="protein sequence ID" value="PWN92789.1"/>
    <property type="molecule type" value="Genomic_DNA"/>
</dbReference>
<dbReference type="GO" id="GO:0005737">
    <property type="term" value="C:cytoplasm"/>
    <property type="evidence" value="ECO:0007669"/>
    <property type="project" value="UniProtKB-SubCell"/>
</dbReference>
<keyword evidence="3" id="KW-0813">Transport</keyword>
<keyword evidence="1 3" id="KW-0963">Cytoplasm</keyword>